<comment type="subcellular location">
    <subcellularLocation>
        <location evidence="1">Membrane</location>
        <topology evidence="1">Multi-pass membrane protein</topology>
    </subcellularLocation>
</comment>
<dbReference type="PANTHER" id="PTHR23051">
    <property type="entry name" value="SOLUTE CARRIER FAMILY 35, MEMBER F5"/>
    <property type="match status" value="1"/>
</dbReference>
<dbReference type="AlphaFoldDB" id="A0A316UAS5"/>
<keyword evidence="4 8" id="KW-0812">Transmembrane</keyword>
<accession>A0A316UAS5</accession>
<evidence type="ECO:0000256" key="5">
    <source>
        <dbReference type="ARBA" id="ARBA00022989"/>
    </source>
</evidence>
<comment type="similarity">
    <text evidence="2">Belongs to the SLC35F solute transporter family.</text>
</comment>
<evidence type="ECO:0000313" key="9">
    <source>
        <dbReference type="EMBL" id="PWN22262.1"/>
    </source>
</evidence>
<gene>
    <name evidence="9" type="ORF">BCV69DRAFT_281267</name>
</gene>
<dbReference type="InterPro" id="IPR009262">
    <property type="entry name" value="SLC35_F1/F2/F6"/>
</dbReference>
<evidence type="ECO:0000256" key="6">
    <source>
        <dbReference type="ARBA" id="ARBA00023136"/>
    </source>
</evidence>
<feature type="transmembrane region" description="Helical" evidence="8">
    <location>
        <begin position="319"/>
        <end position="338"/>
    </location>
</feature>
<evidence type="ECO:0000256" key="4">
    <source>
        <dbReference type="ARBA" id="ARBA00022692"/>
    </source>
</evidence>
<reference evidence="9 10" key="1">
    <citation type="journal article" date="2018" name="Mol. Biol. Evol.">
        <title>Broad Genomic Sampling Reveals a Smut Pathogenic Ancestry of the Fungal Clade Ustilaginomycotina.</title>
        <authorList>
            <person name="Kijpornyongpan T."/>
            <person name="Mondo S.J."/>
            <person name="Barry K."/>
            <person name="Sandor L."/>
            <person name="Lee J."/>
            <person name="Lipzen A."/>
            <person name="Pangilinan J."/>
            <person name="LaButti K."/>
            <person name="Hainaut M."/>
            <person name="Henrissat B."/>
            <person name="Grigoriev I.V."/>
            <person name="Spatafora J.W."/>
            <person name="Aime M.C."/>
        </authorList>
    </citation>
    <scope>NUCLEOTIDE SEQUENCE [LARGE SCALE GENOMIC DNA]</scope>
    <source>
        <strain evidence="9 10">MCA 4718</strain>
    </source>
</reference>
<feature type="transmembrane region" description="Helical" evidence="8">
    <location>
        <begin position="358"/>
        <end position="378"/>
    </location>
</feature>
<dbReference type="GeneID" id="37013658"/>
<feature type="transmembrane region" description="Helical" evidence="8">
    <location>
        <begin position="385"/>
        <end position="406"/>
    </location>
</feature>
<evidence type="ECO:0008006" key="11">
    <source>
        <dbReference type="Google" id="ProtNLM"/>
    </source>
</evidence>
<evidence type="ECO:0000256" key="8">
    <source>
        <dbReference type="SAM" id="Phobius"/>
    </source>
</evidence>
<evidence type="ECO:0000256" key="7">
    <source>
        <dbReference type="SAM" id="MobiDB-lite"/>
    </source>
</evidence>
<feature type="transmembrane region" description="Helical" evidence="8">
    <location>
        <begin position="288"/>
        <end position="307"/>
    </location>
</feature>
<evidence type="ECO:0000256" key="3">
    <source>
        <dbReference type="ARBA" id="ARBA00022448"/>
    </source>
</evidence>
<feature type="transmembrane region" description="Helical" evidence="8">
    <location>
        <begin position="412"/>
        <end position="430"/>
    </location>
</feature>
<feature type="region of interest" description="Disordered" evidence="7">
    <location>
        <begin position="439"/>
        <end position="461"/>
    </location>
</feature>
<evidence type="ECO:0000256" key="2">
    <source>
        <dbReference type="ARBA" id="ARBA00007863"/>
    </source>
</evidence>
<keyword evidence="6 8" id="KW-0472">Membrane</keyword>
<dbReference type="EMBL" id="KZ819323">
    <property type="protein sequence ID" value="PWN22262.1"/>
    <property type="molecule type" value="Genomic_DNA"/>
</dbReference>
<dbReference type="PANTHER" id="PTHR23051:SF0">
    <property type="entry name" value="SOLUTE CARRIER FAMILY 35 MEMBER F5"/>
    <property type="match status" value="1"/>
</dbReference>
<organism evidence="9 10">
    <name type="scientific">Pseudomicrostroma glucosiphilum</name>
    <dbReference type="NCBI Taxonomy" id="1684307"/>
    <lineage>
        <taxon>Eukaryota</taxon>
        <taxon>Fungi</taxon>
        <taxon>Dikarya</taxon>
        <taxon>Basidiomycota</taxon>
        <taxon>Ustilaginomycotina</taxon>
        <taxon>Exobasidiomycetes</taxon>
        <taxon>Microstromatales</taxon>
        <taxon>Microstromatales incertae sedis</taxon>
        <taxon>Pseudomicrostroma</taxon>
    </lineage>
</organism>
<proteinExistence type="inferred from homology"/>
<feature type="transmembrane region" description="Helical" evidence="8">
    <location>
        <begin position="59"/>
        <end position="77"/>
    </location>
</feature>
<keyword evidence="10" id="KW-1185">Reference proteome</keyword>
<evidence type="ECO:0000313" key="10">
    <source>
        <dbReference type="Proteomes" id="UP000245942"/>
    </source>
</evidence>
<keyword evidence="5 8" id="KW-1133">Transmembrane helix</keyword>
<dbReference type="RefSeq" id="XP_025349422.1">
    <property type="nucleotide sequence ID" value="XM_025491924.1"/>
</dbReference>
<dbReference type="OrthoDB" id="1436450at2759"/>
<protein>
    <recommendedName>
        <fullName evidence="11">EamA domain-containing protein</fullName>
    </recommendedName>
</protein>
<dbReference type="GO" id="GO:0022857">
    <property type="term" value="F:transmembrane transporter activity"/>
    <property type="evidence" value="ECO:0007669"/>
    <property type="project" value="InterPro"/>
</dbReference>
<evidence type="ECO:0000256" key="1">
    <source>
        <dbReference type="ARBA" id="ARBA00004141"/>
    </source>
</evidence>
<feature type="transmembrane region" description="Helical" evidence="8">
    <location>
        <begin position="251"/>
        <end position="268"/>
    </location>
</feature>
<dbReference type="Pfam" id="PF06027">
    <property type="entry name" value="SLC35F"/>
    <property type="match status" value="1"/>
</dbReference>
<dbReference type="Proteomes" id="UP000245942">
    <property type="component" value="Unassembled WGS sequence"/>
</dbReference>
<name>A0A316UAS5_9BASI</name>
<dbReference type="GO" id="GO:0000329">
    <property type="term" value="C:fungal-type vacuole membrane"/>
    <property type="evidence" value="ECO:0007669"/>
    <property type="project" value="TreeGrafter"/>
</dbReference>
<sequence>MDEARPAASRTQGAAAVARQHDYIVGLALLILVVLLWTASNFLTNNILTSGWDKPFAVTYANTSSFALYLIPFALALHKPRRRRVAAQDARSHDSDSKEDGASSFWARIGFALPESPRQRRGSYSRLATSDAVAYDGTILRLPSPSCDAIRDVRPRLAQGGRPSSIDGRRPVVRLDEEGGSMSPQALPPLTLRETAVLAGQFTLVWFAANWSLTAALGMTSVASGTTLSSASGFFTLGLGSLTGVERVTKAKLLAVLVSFLGVALVTHADSLPEVDEVGVQGPVNARLGDFLALLSAFCYAVYVTLLKLRIKSEDRVSMPLFFGFVGAFNILAMWPVGLGLHLTGWETFQLPSDTKTWVGVGVNMGITFVSDFAYLLSMLKTAPLVATVGLSLTIPLAVFIDLLMGTHSGGTMANIGSLAVLLSFVAIGWDDTHSVGDEREEEDVIRGRTGSSVDEDDVER</sequence>
<keyword evidence="3" id="KW-0813">Transport</keyword>
<dbReference type="STRING" id="1684307.A0A316UAS5"/>
<feature type="transmembrane region" description="Helical" evidence="8">
    <location>
        <begin position="21"/>
        <end position="39"/>
    </location>
</feature>